<evidence type="ECO:0000313" key="3">
    <source>
        <dbReference type="EMBL" id="KAK9532425.1"/>
    </source>
</evidence>
<gene>
    <name evidence="3" type="ORF">VZT92_009807</name>
</gene>
<evidence type="ECO:0000313" key="4">
    <source>
        <dbReference type="Proteomes" id="UP001488805"/>
    </source>
</evidence>
<feature type="chain" id="PRO_5043665414" evidence="2">
    <location>
        <begin position="18"/>
        <end position="137"/>
    </location>
</feature>
<accession>A0AAW1FEC0</accession>
<name>A0AAW1FEC0_ZOAVI</name>
<dbReference type="AlphaFoldDB" id="A0AAW1FEC0"/>
<evidence type="ECO:0000256" key="1">
    <source>
        <dbReference type="SAM" id="Phobius"/>
    </source>
</evidence>
<dbReference type="EMBL" id="JBCEZU010000078">
    <property type="protein sequence ID" value="KAK9532425.1"/>
    <property type="molecule type" value="Genomic_DNA"/>
</dbReference>
<organism evidence="3 4">
    <name type="scientific">Zoarces viviparus</name>
    <name type="common">Viviparous eelpout</name>
    <name type="synonym">Blennius viviparus</name>
    <dbReference type="NCBI Taxonomy" id="48416"/>
    <lineage>
        <taxon>Eukaryota</taxon>
        <taxon>Metazoa</taxon>
        <taxon>Chordata</taxon>
        <taxon>Craniata</taxon>
        <taxon>Vertebrata</taxon>
        <taxon>Euteleostomi</taxon>
        <taxon>Actinopterygii</taxon>
        <taxon>Neopterygii</taxon>
        <taxon>Teleostei</taxon>
        <taxon>Neoteleostei</taxon>
        <taxon>Acanthomorphata</taxon>
        <taxon>Eupercaria</taxon>
        <taxon>Perciformes</taxon>
        <taxon>Cottioidei</taxon>
        <taxon>Zoarcales</taxon>
        <taxon>Zoarcidae</taxon>
        <taxon>Zoarcinae</taxon>
        <taxon>Zoarces</taxon>
    </lineage>
</organism>
<protein>
    <submittedName>
        <fullName evidence="3">Uncharacterized protein</fullName>
    </submittedName>
</protein>
<feature type="transmembrane region" description="Helical" evidence="1">
    <location>
        <begin position="98"/>
        <end position="120"/>
    </location>
</feature>
<sequence>MSLLILVFVALLASTTAQSGIPRYIQGRWVITEDNPQYEEDTDDQLLTVNERIWPESPPEVIEVVTEEDQTLLTTPEPYAKTEQVDDPKGGGSSVWKIVLVVVVLLVSVVGSLSVAYYMCFWRGGRIHYRPQKADYA</sequence>
<keyword evidence="1" id="KW-0812">Transmembrane</keyword>
<feature type="signal peptide" evidence="2">
    <location>
        <begin position="1"/>
        <end position="17"/>
    </location>
</feature>
<keyword evidence="2" id="KW-0732">Signal</keyword>
<keyword evidence="4" id="KW-1185">Reference proteome</keyword>
<dbReference type="Proteomes" id="UP001488805">
    <property type="component" value="Unassembled WGS sequence"/>
</dbReference>
<keyword evidence="1" id="KW-1133">Transmembrane helix</keyword>
<keyword evidence="1" id="KW-0472">Membrane</keyword>
<evidence type="ECO:0000256" key="2">
    <source>
        <dbReference type="SAM" id="SignalP"/>
    </source>
</evidence>
<comment type="caution">
    <text evidence="3">The sequence shown here is derived from an EMBL/GenBank/DDBJ whole genome shotgun (WGS) entry which is preliminary data.</text>
</comment>
<proteinExistence type="predicted"/>
<reference evidence="3 4" key="1">
    <citation type="journal article" date="2024" name="Genome Biol. Evol.">
        <title>Chromosome-level genome assembly of the viviparous eelpout Zoarces viviparus.</title>
        <authorList>
            <person name="Fuhrmann N."/>
            <person name="Brasseur M.V."/>
            <person name="Bakowski C.E."/>
            <person name="Podsiadlowski L."/>
            <person name="Prost S."/>
            <person name="Krehenwinkel H."/>
            <person name="Mayer C."/>
        </authorList>
    </citation>
    <scope>NUCLEOTIDE SEQUENCE [LARGE SCALE GENOMIC DNA]</scope>
    <source>
        <strain evidence="3">NO-MEL_2022_Ind0_liver</strain>
    </source>
</reference>